<dbReference type="AlphaFoldDB" id="A0A2K4ZDU5"/>
<proteinExistence type="predicted"/>
<evidence type="ECO:0000313" key="1">
    <source>
        <dbReference type="EMBL" id="SOY28645.1"/>
    </source>
</evidence>
<dbReference type="OrthoDB" id="2048715at2"/>
<keyword evidence="2" id="KW-1185">Reference proteome</keyword>
<protein>
    <submittedName>
        <fullName evidence="1">Uncharacterized protein</fullName>
    </submittedName>
</protein>
<name>A0A2K4ZDU5_9FIRM</name>
<organism evidence="1 2">
    <name type="scientific">Acetatifactor muris</name>
    <dbReference type="NCBI Taxonomy" id="879566"/>
    <lineage>
        <taxon>Bacteria</taxon>
        <taxon>Bacillati</taxon>
        <taxon>Bacillota</taxon>
        <taxon>Clostridia</taxon>
        <taxon>Lachnospirales</taxon>
        <taxon>Lachnospiraceae</taxon>
        <taxon>Acetatifactor</taxon>
    </lineage>
</organism>
<dbReference type="EMBL" id="OFSM01000006">
    <property type="protein sequence ID" value="SOY28645.1"/>
    <property type="molecule type" value="Genomic_DNA"/>
</dbReference>
<reference evidence="1 2" key="1">
    <citation type="submission" date="2018-01" db="EMBL/GenBank/DDBJ databases">
        <authorList>
            <person name="Gaut B.S."/>
            <person name="Morton B.R."/>
            <person name="Clegg M.T."/>
            <person name="Duvall M.R."/>
        </authorList>
    </citation>
    <scope>NUCLEOTIDE SEQUENCE [LARGE SCALE GENOMIC DNA]</scope>
    <source>
        <strain evidence="1">GP69</strain>
    </source>
</reference>
<sequence>MKVISVKESVELCTESGWSAYDMALDVEMDRDTIIRLGSLGDLTYLEMLKQPFYRIEQPYYMIKGLEGSNTLRVAMLGGHEAILERVRELL</sequence>
<evidence type="ECO:0000313" key="2">
    <source>
        <dbReference type="Proteomes" id="UP000236311"/>
    </source>
</evidence>
<dbReference type="RefSeq" id="WP_103238744.1">
    <property type="nucleotide sequence ID" value="NZ_CANRXC010000022.1"/>
</dbReference>
<accession>A0A2K4ZDU5</accession>
<dbReference type="Proteomes" id="UP000236311">
    <property type="component" value="Unassembled WGS sequence"/>
</dbReference>
<gene>
    <name evidence="1" type="ORF">AMURIS_01356</name>
</gene>